<dbReference type="EMBL" id="MG807320">
    <property type="protein sequence ID" value="AVL94792.1"/>
    <property type="molecule type" value="Genomic_DNA"/>
</dbReference>
<reference evidence="2" key="1">
    <citation type="submission" date="2018-01" db="EMBL/GenBank/DDBJ databases">
        <title>Testimony of 'menage a trois' revealed by the proteome of Megavirus virophage.</title>
        <authorList>
            <person name="Jeudy S."/>
            <person name="Bertaux L."/>
            <person name="Alempic J.-M."/>
            <person name="Lartigue A."/>
            <person name="Legendre M."/>
            <person name="Philippe N."/>
            <person name="Beucher L."/>
            <person name="Biondi E."/>
            <person name="Juul S."/>
            <person name="Turner D."/>
            <person name="Coute Y."/>
            <person name="Claverie J.-M."/>
            <person name="Abergel C."/>
        </authorList>
    </citation>
    <scope>NUCLEOTIDE SEQUENCE [LARGE SCALE GENOMIC DNA]</scope>
</reference>
<gene>
    <name evidence="1" type="ORF">mc_406</name>
</gene>
<evidence type="ECO:0000313" key="2">
    <source>
        <dbReference type="Proteomes" id="UP000289600"/>
    </source>
</evidence>
<sequence length="353" mass="42050">MENYYYEKCDKNSMMTYPFFIEKLKKIQSITKKINNISFDNDINDTLCNKCSTKKLYQLGNIIWNNNLIHKIVKHKKYPSEYFINAIINTIYHKNTIINPPVCISSNNINMFKYIPLHYNKLLIIDALMKQGSYPRYLLSKSRTNPIKKYIYSEHWGVISIKNNIVNNIIISTESSRVDMVDSDIFLPTNNDFFNDYTFLFHTHPYASTYGSRVKDGILYEFPSANDIYNFIKYRNEGKAQASIIVAPEGIYVIRQIIYNKNYDLDVKYYPYMNKFTLKLEKIAIKNLRENINKVSDPDFFHEKVGSNFKYINLYNKYLEPHNIFIEYYPRRKINNEWCLRPINLQYVEESSN</sequence>
<organism evidence="1 2">
    <name type="scientific">Moumouvirus australiensis</name>
    <dbReference type="NCBI Taxonomy" id="2109587"/>
    <lineage>
        <taxon>Viruses</taxon>
        <taxon>Varidnaviria</taxon>
        <taxon>Bamfordvirae</taxon>
        <taxon>Nucleocytoviricota</taxon>
        <taxon>Megaviricetes</taxon>
        <taxon>Imitervirales</taxon>
        <taxon>Mimiviridae</taxon>
        <taxon>Megamimivirinae</taxon>
        <taxon>Moumouvirus</taxon>
        <taxon>Moumouvirus australiense</taxon>
    </lineage>
</organism>
<evidence type="ECO:0000313" key="1">
    <source>
        <dbReference type="EMBL" id="AVL94792.1"/>
    </source>
</evidence>
<protein>
    <submittedName>
        <fullName evidence="1">Uncharacterized protein</fullName>
    </submittedName>
</protein>
<name>A0A2P1ELN4_9VIRU</name>
<accession>A0A2P1ELN4</accession>
<proteinExistence type="predicted"/>
<keyword evidence="2" id="KW-1185">Reference proteome</keyword>
<dbReference type="Proteomes" id="UP000289600">
    <property type="component" value="Segment"/>
</dbReference>